<dbReference type="OrthoDB" id="10056483at2759"/>
<gene>
    <name evidence="1" type="ORF">OXX778_LOCUS16883</name>
</gene>
<proteinExistence type="predicted"/>
<reference evidence="1" key="1">
    <citation type="submission" date="2021-02" db="EMBL/GenBank/DDBJ databases">
        <authorList>
            <person name="Nowell W R."/>
        </authorList>
    </citation>
    <scope>NUCLEOTIDE SEQUENCE</scope>
    <source>
        <strain evidence="1">Ploen Becks lab</strain>
    </source>
</reference>
<accession>A0A814HK04</accession>
<name>A0A814HK04_9BILA</name>
<evidence type="ECO:0000313" key="2">
    <source>
        <dbReference type="Proteomes" id="UP000663879"/>
    </source>
</evidence>
<dbReference type="Proteomes" id="UP000663879">
    <property type="component" value="Unassembled WGS sequence"/>
</dbReference>
<sequence>MLEIISNSCADDTKILSIIKNFDSIFKLQNDLDNVCKWSKDWSAELNVDKCKITHIGNNNTKIDYMMESETLNLFEKDLGIYIQSDLKWDTQIKYANRVLGCIRKSFKFPQSERIKLKLLYTSIVRPQLEYVISPCSPFLEKDIKELERVQRRATKLVPELRNLEYHERLSKMNLTNLKTRRFRDDLIQIYKIINGLECINLQKGINFNLNCSGSLRKYNFRRHSQTLVRELVKNCSSRLYFLTNRIVNHCNQLPNELIEARNINCLKPDEWLSQHMETTAKVQ</sequence>
<keyword evidence="2" id="KW-1185">Reference proteome</keyword>
<comment type="caution">
    <text evidence="1">The sequence shown here is derived from an EMBL/GenBank/DDBJ whole genome shotgun (WGS) entry which is preliminary data.</text>
</comment>
<dbReference type="EMBL" id="CAJNOC010004134">
    <property type="protein sequence ID" value="CAF1010859.1"/>
    <property type="molecule type" value="Genomic_DNA"/>
</dbReference>
<dbReference type="AlphaFoldDB" id="A0A814HK04"/>
<evidence type="ECO:0000313" key="1">
    <source>
        <dbReference type="EMBL" id="CAF1010859.1"/>
    </source>
</evidence>
<protein>
    <submittedName>
        <fullName evidence="1">Uncharacterized protein</fullName>
    </submittedName>
</protein>
<organism evidence="1 2">
    <name type="scientific">Brachionus calyciflorus</name>
    <dbReference type="NCBI Taxonomy" id="104777"/>
    <lineage>
        <taxon>Eukaryota</taxon>
        <taxon>Metazoa</taxon>
        <taxon>Spiralia</taxon>
        <taxon>Gnathifera</taxon>
        <taxon>Rotifera</taxon>
        <taxon>Eurotatoria</taxon>
        <taxon>Monogononta</taxon>
        <taxon>Pseudotrocha</taxon>
        <taxon>Ploima</taxon>
        <taxon>Brachionidae</taxon>
        <taxon>Brachionus</taxon>
    </lineage>
</organism>
<dbReference type="PANTHER" id="PTHR33332">
    <property type="entry name" value="REVERSE TRANSCRIPTASE DOMAIN-CONTAINING PROTEIN"/>
    <property type="match status" value="1"/>
</dbReference>